<dbReference type="RefSeq" id="WP_148041827.1">
    <property type="nucleotide sequence ID" value="NZ_RJJR01000001.1"/>
</dbReference>
<keyword evidence="2" id="KW-1185">Reference proteome</keyword>
<name>A0A3M9NSN5_9BACT</name>
<dbReference type="AlphaFoldDB" id="A0A3M9NSN5"/>
<comment type="caution">
    <text evidence="1">The sequence shown here is derived from an EMBL/GenBank/DDBJ whole genome shotgun (WGS) entry which is preliminary data.</text>
</comment>
<reference evidence="1 2" key="1">
    <citation type="submission" date="2018-11" db="EMBL/GenBank/DDBJ databases">
        <title>Draft genome sequence of Ferruginibacter sp. BO-59.</title>
        <authorList>
            <person name="Im W.T."/>
        </authorList>
    </citation>
    <scope>NUCLEOTIDE SEQUENCE [LARGE SCALE GENOMIC DNA]</scope>
    <source>
        <strain evidence="1 2">BO-59</strain>
    </source>
</reference>
<protein>
    <submittedName>
        <fullName evidence="1">Uncharacterized protein</fullName>
    </submittedName>
</protein>
<dbReference type="OrthoDB" id="770454at2"/>
<proteinExistence type="predicted"/>
<gene>
    <name evidence="1" type="ORF">EFY79_01905</name>
</gene>
<evidence type="ECO:0000313" key="1">
    <source>
        <dbReference type="EMBL" id="RNI40078.1"/>
    </source>
</evidence>
<dbReference type="EMBL" id="RJJR01000001">
    <property type="protein sequence ID" value="RNI40078.1"/>
    <property type="molecule type" value="Genomic_DNA"/>
</dbReference>
<evidence type="ECO:0000313" key="2">
    <source>
        <dbReference type="Proteomes" id="UP000267223"/>
    </source>
</evidence>
<sequence length="73" mass="8577">MMATTTIQEEMLQYFGELNIEEQQSILGLIKTFVNRSQRQSLKEYNDELVEGNAQIEAGNYFTHEEVKKRFSK</sequence>
<accession>A0A3M9NSN5</accession>
<organism evidence="1 2">
    <name type="scientific">Hanamia caeni</name>
    <dbReference type="NCBI Taxonomy" id="2294116"/>
    <lineage>
        <taxon>Bacteria</taxon>
        <taxon>Pseudomonadati</taxon>
        <taxon>Bacteroidota</taxon>
        <taxon>Chitinophagia</taxon>
        <taxon>Chitinophagales</taxon>
        <taxon>Chitinophagaceae</taxon>
        <taxon>Hanamia</taxon>
    </lineage>
</organism>
<dbReference type="Proteomes" id="UP000267223">
    <property type="component" value="Unassembled WGS sequence"/>
</dbReference>